<dbReference type="Proteomes" id="UP000765509">
    <property type="component" value="Unassembled WGS sequence"/>
</dbReference>
<sequence length="112" mass="12522">MGFKHQSTFYFSPLTHFSSINNTDSSSSPLEQKTPNPPQQDSPIPCMPCKQPLWQSTPGMSGTQWSEELFHGKQQHAIPFLILTFESSELTLPPFLDPSQQNYPPITGLSQA</sequence>
<dbReference type="EMBL" id="AVOT02130879">
    <property type="protein sequence ID" value="MBW0588530.1"/>
    <property type="molecule type" value="Genomic_DNA"/>
</dbReference>
<evidence type="ECO:0000313" key="3">
    <source>
        <dbReference type="Proteomes" id="UP000765509"/>
    </source>
</evidence>
<name>A0A9Q3Q8U0_9BASI</name>
<reference evidence="2" key="1">
    <citation type="submission" date="2021-03" db="EMBL/GenBank/DDBJ databases">
        <title>Draft genome sequence of rust myrtle Austropuccinia psidii MF-1, a brazilian biotype.</title>
        <authorList>
            <person name="Quecine M.C."/>
            <person name="Pachon D.M.R."/>
            <person name="Bonatelli M.L."/>
            <person name="Correr F.H."/>
            <person name="Franceschini L.M."/>
            <person name="Leite T.F."/>
            <person name="Margarido G.R.A."/>
            <person name="Almeida C.A."/>
            <person name="Ferrarezi J.A."/>
            <person name="Labate C.A."/>
        </authorList>
    </citation>
    <scope>NUCLEOTIDE SEQUENCE</scope>
    <source>
        <strain evidence="2">MF-1</strain>
    </source>
</reference>
<comment type="caution">
    <text evidence="2">The sequence shown here is derived from an EMBL/GenBank/DDBJ whole genome shotgun (WGS) entry which is preliminary data.</text>
</comment>
<protein>
    <submittedName>
        <fullName evidence="2">Uncharacterized protein</fullName>
    </submittedName>
</protein>
<keyword evidence="3" id="KW-1185">Reference proteome</keyword>
<evidence type="ECO:0000313" key="2">
    <source>
        <dbReference type="EMBL" id="MBW0588530.1"/>
    </source>
</evidence>
<accession>A0A9Q3Q8U0</accession>
<dbReference type="AlphaFoldDB" id="A0A9Q3Q8U0"/>
<feature type="region of interest" description="Disordered" evidence="1">
    <location>
        <begin position="21"/>
        <end position="61"/>
    </location>
</feature>
<evidence type="ECO:0000256" key="1">
    <source>
        <dbReference type="SAM" id="MobiDB-lite"/>
    </source>
</evidence>
<proteinExistence type="predicted"/>
<gene>
    <name evidence="2" type="ORF">O181_128245</name>
</gene>
<organism evidence="2 3">
    <name type="scientific">Austropuccinia psidii MF-1</name>
    <dbReference type="NCBI Taxonomy" id="1389203"/>
    <lineage>
        <taxon>Eukaryota</taxon>
        <taxon>Fungi</taxon>
        <taxon>Dikarya</taxon>
        <taxon>Basidiomycota</taxon>
        <taxon>Pucciniomycotina</taxon>
        <taxon>Pucciniomycetes</taxon>
        <taxon>Pucciniales</taxon>
        <taxon>Sphaerophragmiaceae</taxon>
        <taxon>Austropuccinia</taxon>
    </lineage>
</organism>